<organism evidence="3 4">
    <name type="scientific">Luteolibacter arcticus</name>
    <dbReference type="NCBI Taxonomy" id="1581411"/>
    <lineage>
        <taxon>Bacteria</taxon>
        <taxon>Pseudomonadati</taxon>
        <taxon>Verrucomicrobiota</taxon>
        <taxon>Verrucomicrobiia</taxon>
        <taxon>Verrucomicrobiales</taxon>
        <taxon>Verrucomicrobiaceae</taxon>
        <taxon>Luteolibacter</taxon>
    </lineage>
</organism>
<protein>
    <submittedName>
        <fullName evidence="3">Ankyrin repeat domain-containing protein</fullName>
    </submittedName>
</protein>
<accession>A0ABT3GSK0</accession>
<evidence type="ECO:0000313" key="3">
    <source>
        <dbReference type="EMBL" id="MCW1926500.1"/>
    </source>
</evidence>
<dbReference type="SUPFAM" id="SSF48403">
    <property type="entry name" value="Ankyrin repeat"/>
    <property type="match status" value="1"/>
</dbReference>
<evidence type="ECO:0000313" key="4">
    <source>
        <dbReference type="Proteomes" id="UP001320876"/>
    </source>
</evidence>
<dbReference type="SMART" id="SM00248">
    <property type="entry name" value="ANK"/>
    <property type="match status" value="2"/>
</dbReference>
<evidence type="ECO:0000256" key="1">
    <source>
        <dbReference type="PROSITE-ProRule" id="PRU00023"/>
    </source>
</evidence>
<reference evidence="3 4" key="1">
    <citation type="submission" date="2022-10" db="EMBL/GenBank/DDBJ databases">
        <title>Luteolibacter arcticus strain CCTCC AB 2014275, whole genome shotgun sequencing project.</title>
        <authorList>
            <person name="Zhao G."/>
            <person name="Shen L."/>
        </authorList>
    </citation>
    <scope>NUCLEOTIDE SEQUENCE [LARGE SCALE GENOMIC DNA]</scope>
    <source>
        <strain evidence="3 4">CCTCC AB 2014275</strain>
    </source>
</reference>
<sequence>MFLILWLFYLLFYASSAWAVLWLLSWLDHRFQRKSRRVQVLGWRFLGAAMGLLVAYFTVMAIRRPPEWRSILYEEMFDACRDDSMVRARIWLLLGASPDGASDYNSGPHGTEFSSHVHTAATRKNCRLLRFLLDKGASPNLEWGDGSTPMTFAIHERNGPAVKLLLAAGADPQLAMRHAKNLKADELVPIILPFLSGE</sequence>
<dbReference type="PROSITE" id="PS50297">
    <property type="entry name" value="ANK_REP_REGION"/>
    <property type="match status" value="1"/>
</dbReference>
<keyword evidence="2" id="KW-1133">Transmembrane helix</keyword>
<dbReference type="InterPro" id="IPR002110">
    <property type="entry name" value="Ankyrin_rpt"/>
</dbReference>
<dbReference type="Proteomes" id="UP001320876">
    <property type="component" value="Unassembled WGS sequence"/>
</dbReference>
<keyword evidence="2" id="KW-0472">Membrane</keyword>
<dbReference type="EMBL" id="JAPDDT010000028">
    <property type="protein sequence ID" value="MCW1926500.1"/>
    <property type="molecule type" value="Genomic_DNA"/>
</dbReference>
<keyword evidence="2" id="KW-0812">Transmembrane</keyword>
<dbReference type="InterPro" id="IPR036770">
    <property type="entry name" value="Ankyrin_rpt-contain_sf"/>
</dbReference>
<dbReference type="Pfam" id="PF13637">
    <property type="entry name" value="Ank_4"/>
    <property type="match status" value="1"/>
</dbReference>
<name>A0ABT3GSK0_9BACT</name>
<dbReference type="PROSITE" id="PS50088">
    <property type="entry name" value="ANK_REPEAT"/>
    <property type="match status" value="1"/>
</dbReference>
<proteinExistence type="predicted"/>
<dbReference type="RefSeq" id="WP_264490608.1">
    <property type="nucleotide sequence ID" value="NZ_JAPDDT010000028.1"/>
</dbReference>
<feature type="transmembrane region" description="Helical" evidence="2">
    <location>
        <begin position="43"/>
        <end position="62"/>
    </location>
</feature>
<keyword evidence="1" id="KW-0040">ANK repeat</keyword>
<comment type="caution">
    <text evidence="3">The sequence shown here is derived from an EMBL/GenBank/DDBJ whole genome shotgun (WGS) entry which is preliminary data.</text>
</comment>
<feature type="repeat" description="ANK" evidence="1">
    <location>
        <begin position="145"/>
        <end position="177"/>
    </location>
</feature>
<keyword evidence="4" id="KW-1185">Reference proteome</keyword>
<evidence type="ECO:0000256" key="2">
    <source>
        <dbReference type="SAM" id="Phobius"/>
    </source>
</evidence>
<gene>
    <name evidence="3" type="ORF">OKA05_28370</name>
</gene>
<dbReference type="Gene3D" id="1.25.40.20">
    <property type="entry name" value="Ankyrin repeat-containing domain"/>
    <property type="match status" value="1"/>
</dbReference>